<dbReference type="Proteomes" id="UP000198341">
    <property type="component" value="Chromosome 8"/>
</dbReference>
<dbReference type="KEGG" id="bpg:Bathy08g02950"/>
<feature type="compositionally biased region" description="Basic residues" evidence="10">
    <location>
        <begin position="27"/>
        <end position="45"/>
    </location>
</feature>
<comment type="subcellular location">
    <subcellularLocation>
        <location evidence="2">Cytoplasm</location>
    </subcellularLocation>
</comment>
<keyword evidence="13" id="KW-1185">Reference proteome</keyword>
<feature type="compositionally biased region" description="Low complexity" evidence="10">
    <location>
        <begin position="12"/>
        <end position="25"/>
    </location>
</feature>
<dbReference type="AlphaFoldDB" id="K8F7L9"/>
<dbReference type="Gene3D" id="3.10.50.40">
    <property type="match status" value="1"/>
</dbReference>
<keyword evidence="5" id="KW-0963">Cytoplasm</keyword>
<evidence type="ECO:0000256" key="6">
    <source>
        <dbReference type="ARBA" id="ARBA00023110"/>
    </source>
</evidence>
<evidence type="ECO:0000256" key="1">
    <source>
        <dbReference type="ARBA" id="ARBA00000971"/>
    </source>
</evidence>
<keyword evidence="8 9" id="KW-0413">Isomerase</keyword>
<evidence type="ECO:0000256" key="3">
    <source>
        <dbReference type="ARBA" id="ARBA00006577"/>
    </source>
</evidence>
<evidence type="ECO:0000256" key="4">
    <source>
        <dbReference type="ARBA" id="ARBA00013194"/>
    </source>
</evidence>
<evidence type="ECO:0000256" key="9">
    <source>
        <dbReference type="PROSITE-ProRule" id="PRU00277"/>
    </source>
</evidence>
<dbReference type="InterPro" id="IPR046357">
    <property type="entry name" value="PPIase_dom_sf"/>
</dbReference>
<evidence type="ECO:0000256" key="8">
    <source>
        <dbReference type="ARBA" id="ARBA00023235"/>
    </source>
</evidence>
<dbReference type="OrthoDB" id="2014544at2759"/>
<dbReference type="GO" id="GO:0042026">
    <property type="term" value="P:protein refolding"/>
    <property type="evidence" value="ECO:0007669"/>
    <property type="project" value="UniProtKB-ARBA"/>
</dbReference>
<dbReference type="GeneID" id="19014274"/>
<evidence type="ECO:0000313" key="13">
    <source>
        <dbReference type="Proteomes" id="UP000198341"/>
    </source>
</evidence>
<dbReference type="PANTHER" id="PTHR47861">
    <property type="entry name" value="FKBP-TYPE PEPTIDYL-PROLYL CIS-TRANS ISOMERASE SLYD"/>
    <property type="match status" value="1"/>
</dbReference>
<evidence type="ECO:0000256" key="10">
    <source>
        <dbReference type="SAM" id="MobiDB-lite"/>
    </source>
</evidence>
<evidence type="ECO:0000256" key="2">
    <source>
        <dbReference type="ARBA" id="ARBA00004496"/>
    </source>
</evidence>
<dbReference type="SUPFAM" id="SSF54534">
    <property type="entry name" value="FKBP-like"/>
    <property type="match status" value="1"/>
</dbReference>
<evidence type="ECO:0000313" key="12">
    <source>
        <dbReference type="EMBL" id="CCO17593.1"/>
    </source>
</evidence>
<reference evidence="12 13" key="1">
    <citation type="submission" date="2011-10" db="EMBL/GenBank/DDBJ databases">
        <authorList>
            <person name="Genoscope - CEA"/>
        </authorList>
    </citation>
    <scope>NUCLEOTIDE SEQUENCE [LARGE SCALE GENOMIC DNA]</scope>
    <source>
        <strain evidence="12 13">RCC 1105</strain>
    </source>
</reference>
<dbReference type="EMBL" id="FO082271">
    <property type="protein sequence ID" value="CCO17593.1"/>
    <property type="molecule type" value="Genomic_DNA"/>
</dbReference>
<evidence type="ECO:0000256" key="7">
    <source>
        <dbReference type="ARBA" id="ARBA00023186"/>
    </source>
</evidence>
<comment type="similarity">
    <text evidence="3">Belongs to the FKBP-type PPIase family.</text>
</comment>
<dbReference type="EC" id="5.2.1.8" evidence="4 9"/>
<evidence type="ECO:0000256" key="5">
    <source>
        <dbReference type="ARBA" id="ARBA00022490"/>
    </source>
</evidence>
<accession>K8F7L9</accession>
<dbReference type="InterPro" id="IPR001179">
    <property type="entry name" value="PPIase_FKBP_dom"/>
</dbReference>
<feature type="domain" description="PPIase FKBP-type" evidence="11">
    <location>
        <begin position="106"/>
        <end position="165"/>
    </location>
</feature>
<keyword evidence="7" id="KW-0143">Chaperone</keyword>
<dbReference type="RefSeq" id="XP_007511472.1">
    <property type="nucleotide sequence ID" value="XM_007511410.1"/>
</dbReference>
<proteinExistence type="inferred from homology"/>
<comment type="catalytic activity">
    <reaction evidence="1 9">
        <text>[protein]-peptidylproline (omega=180) = [protein]-peptidylproline (omega=0)</text>
        <dbReference type="Rhea" id="RHEA:16237"/>
        <dbReference type="Rhea" id="RHEA-COMP:10747"/>
        <dbReference type="Rhea" id="RHEA-COMP:10748"/>
        <dbReference type="ChEBI" id="CHEBI:83833"/>
        <dbReference type="ChEBI" id="CHEBI:83834"/>
        <dbReference type="EC" id="5.2.1.8"/>
    </reaction>
</comment>
<name>K8F7L9_9CHLO</name>
<dbReference type="Pfam" id="PF00254">
    <property type="entry name" value="FKBP_C"/>
    <property type="match status" value="1"/>
</dbReference>
<protein>
    <recommendedName>
        <fullName evidence="4 9">peptidylprolyl isomerase</fullName>
        <ecNumber evidence="4 9">5.2.1.8</ecNumber>
    </recommendedName>
</protein>
<dbReference type="eggNOG" id="ENOG502S5DS">
    <property type="taxonomic scope" value="Eukaryota"/>
</dbReference>
<dbReference type="GO" id="GO:0005737">
    <property type="term" value="C:cytoplasm"/>
    <property type="evidence" value="ECO:0007669"/>
    <property type="project" value="UniProtKB-SubCell"/>
</dbReference>
<dbReference type="GO" id="GO:0003755">
    <property type="term" value="F:peptidyl-prolyl cis-trans isomerase activity"/>
    <property type="evidence" value="ECO:0007669"/>
    <property type="project" value="UniProtKB-KW"/>
</dbReference>
<organism evidence="12 13">
    <name type="scientific">Bathycoccus prasinos</name>
    <dbReference type="NCBI Taxonomy" id="41875"/>
    <lineage>
        <taxon>Eukaryota</taxon>
        <taxon>Viridiplantae</taxon>
        <taxon>Chlorophyta</taxon>
        <taxon>Mamiellophyceae</taxon>
        <taxon>Mamiellales</taxon>
        <taxon>Bathycoccaceae</taxon>
        <taxon>Bathycoccus</taxon>
    </lineage>
</organism>
<feature type="region of interest" description="Disordered" evidence="10">
    <location>
        <begin position="1"/>
        <end position="101"/>
    </location>
</feature>
<sequence length="250" mass="27498">MNRALLLTTIPRSSSCCSPSSSESSSSHRRRFSSAKGVRRGHHQLHASNSDDDDKQENDAGPDAFSGSILQDVRKGQEGFTTEMRINKGKKKTDDDSSSDAFPKLGDIVEITFSLRTSEGQILQDEDEADPVTFEVGAADVVGNPLFKAFDKAVRNMTVNETREIEASGGEYDPNLLFRVPQEHPEIERLREVWAEKGGLQEGGTVTLMNGNPAVIRSMTDEVVMLDANHPFAGSDILFDLTLRDIRANE</sequence>
<gene>
    <name evidence="12" type="ORF">Bathy08g02950</name>
</gene>
<dbReference type="PANTHER" id="PTHR47861:SF3">
    <property type="entry name" value="FKBP-TYPE PEPTIDYL-PROLYL CIS-TRANS ISOMERASE SLYD"/>
    <property type="match status" value="1"/>
</dbReference>
<keyword evidence="6 9" id="KW-0697">Rotamase</keyword>
<evidence type="ECO:0000259" key="11">
    <source>
        <dbReference type="PROSITE" id="PS50059"/>
    </source>
</evidence>
<dbReference type="PROSITE" id="PS50059">
    <property type="entry name" value="FKBP_PPIASE"/>
    <property type="match status" value="1"/>
</dbReference>